<dbReference type="AlphaFoldDB" id="A0A2K6FKA6"/>
<dbReference type="InterPro" id="IPR007150">
    <property type="entry name" value="HUS1/Mec3"/>
</dbReference>
<dbReference type="GeneTree" id="ENSGT00390000000706"/>
<dbReference type="GO" id="GO:0044778">
    <property type="term" value="P:meiotic DNA integrity checkpoint signaling"/>
    <property type="evidence" value="ECO:0007669"/>
    <property type="project" value="TreeGrafter"/>
</dbReference>
<dbReference type="GO" id="GO:0033314">
    <property type="term" value="P:mitotic DNA replication checkpoint signaling"/>
    <property type="evidence" value="ECO:0007669"/>
    <property type="project" value="TreeGrafter"/>
</dbReference>
<dbReference type="Proteomes" id="UP000233160">
    <property type="component" value="Unassembled WGS sequence"/>
</dbReference>
<evidence type="ECO:0000313" key="4">
    <source>
        <dbReference type="Proteomes" id="UP000233160"/>
    </source>
</evidence>
<reference evidence="3" key="2">
    <citation type="submission" date="2025-09" db="UniProtKB">
        <authorList>
            <consortium name="Ensembl"/>
        </authorList>
    </citation>
    <scope>IDENTIFICATION</scope>
</reference>
<dbReference type="GO" id="GO:0035861">
    <property type="term" value="C:site of double-strand break"/>
    <property type="evidence" value="ECO:0007669"/>
    <property type="project" value="TreeGrafter"/>
</dbReference>
<dbReference type="GO" id="GO:0006289">
    <property type="term" value="P:nucleotide-excision repair"/>
    <property type="evidence" value="ECO:0007669"/>
    <property type="project" value="TreeGrafter"/>
</dbReference>
<dbReference type="PANTHER" id="PTHR12900:SF3">
    <property type="entry name" value="CHECKPOINT PROTEIN HUS1B"/>
    <property type="match status" value="1"/>
</dbReference>
<evidence type="ECO:0000256" key="2">
    <source>
        <dbReference type="PIRNR" id="PIRNR011312"/>
    </source>
</evidence>
<accession>A0A2K6FKA6</accession>
<dbReference type="GO" id="GO:0030896">
    <property type="term" value="C:checkpoint clamp complex"/>
    <property type="evidence" value="ECO:0007669"/>
    <property type="project" value="InterPro"/>
</dbReference>
<dbReference type="STRING" id="379532.ENSPCOP00000014414"/>
<reference evidence="3" key="1">
    <citation type="submission" date="2025-08" db="UniProtKB">
        <authorList>
            <consortium name="Ensembl"/>
        </authorList>
    </citation>
    <scope>IDENTIFICATION</scope>
</reference>
<keyword evidence="4" id="KW-1185">Reference proteome</keyword>
<dbReference type="GO" id="GO:0000724">
    <property type="term" value="P:double-strand break repair via homologous recombination"/>
    <property type="evidence" value="ECO:0007669"/>
    <property type="project" value="TreeGrafter"/>
</dbReference>
<dbReference type="Pfam" id="PF04005">
    <property type="entry name" value="Hus1"/>
    <property type="match status" value="1"/>
</dbReference>
<dbReference type="InterPro" id="IPR016580">
    <property type="entry name" value="HUS1"/>
</dbReference>
<organism evidence="3 4">
    <name type="scientific">Propithecus coquereli</name>
    <name type="common">Coquerel's sifaka</name>
    <name type="synonym">Propithecus verreauxi coquereli</name>
    <dbReference type="NCBI Taxonomy" id="379532"/>
    <lineage>
        <taxon>Eukaryota</taxon>
        <taxon>Metazoa</taxon>
        <taxon>Chordata</taxon>
        <taxon>Craniata</taxon>
        <taxon>Vertebrata</taxon>
        <taxon>Euteleostomi</taxon>
        <taxon>Mammalia</taxon>
        <taxon>Eutheria</taxon>
        <taxon>Euarchontoglires</taxon>
        <taxon>Primates</taxon>
        <taxon>Strepsirrhini</taxon>
        <taxon>Lemuriformes</taxon>
        <taxon>Indriidae</taxon>
        <taxon>Propithecus</taxon>
    </lineage>
</organism>
<dbReference type="Ensembl" id="ENSPCOT00000025024.1">
    <property type="protein sequence ID" value="ENSPCOP00000014414.1"/>
    <property type="gene ID" value="ENSPCOG00000018886.1"/>
</dbReference>
<name>A0A2K6FKA6_PROCO</name>
<gene>
    <name evidence="3" type="primary">HUS1B</name>
</gene>
<dbReference type="GO" id="GO:0000723">
    <property type="term" value="P:telomere maintenance"/>
    <property type="evidence" value="ECO:0007669"/>
    <property type="project" value="TreeGrafter"/>
</dbReference>
<dbReference type="Gene3D" id="3.70.10.10">
    <property type="match status" value="1"/>
</dbReference>
<sequence length="253" mass="27560">VRFCAKIISKGCLQLFIHSSGATARLAEVCVLRLCPDKLRFGPRAPGRRRGRAGGRGEAGSLLRQLPRVSEELREMCLELTLEHSSRAVRSAGDAAPEAPADRRGSLASCAAALVAVHGLPVRALPEDWKDCPEPSVRASDVPALKTPKSVVERVANLGDPVLVEANPNGQRNLSIGTDVVRIKSYFKNLGNAPKSALDWENMVQVWVDNRKLLQIFQGQRINPTTAICNIFSNLRLVLVHEAVSLQYFIPAS</sequence>
<dbReference type="PIRSF" id="PIRSF011312">
    <property type="entry name" value="Cell_cycle_HUS1"/>
    <property type="match status" value="1"/>
</dbReference>
<dbReference type="PANTHER" id="PTHR12900">
    <property type="entry name" value="MITOTIC AND DNA DAMAGE CHECKPOINT PROTEIN HUS1"/>
    <property type="match status" value="1"/>
</dbReference>
<comment type="similarity">
    <text evidence="1 2">Belongs to the HUS1 family.</text>
</comment>
<dbReference type="GO" id="GO:0031573">
    <property type="term" value="P:mitotic intra-S DNA damage checkpoint signaling"/>
    <property type="evidence" value="ECO:0007669"/>
    <property type="project" value="TreeGrafter"/>
</dbReference>
<proteinExistence type="inferred from homology"/>
<protein>
    <recommendedName>
        <fullName evidence="2">Checkpoint protein</fullName>
    </recommendedName>
</protein>
<dbReference type="GO" id="GO:0005730">
    <property type="term" value="C:nucleolus"/>
    <property type="evidence" value="ECO:0007669"/>
    <property type="project" value="InterPro"/>
</dbReference>
<evidence type="ECO:0000313" key="3">
    <source>
        <dbReference type="Ensembl" id="ENSPCOP00000014414.1"/>
    </source>
</evidence>
<evidence type="ECO:0000256" key="1">
    <source>
        <dbReference type="ARBA" id="ARBA00005563"/>
    </source>
</evidence>